<sequence length="154" mass="17934">MKYLLTEEEHKARIQINLHRKICHGYQERIDALNSAIALTRIKIKLKDENEKDNLDLKDVNFLYGYIRNKAIDYIFSLAKKYKREISAQKCGALNFTFDYDADWAGIMQCELGSIDSQERAILDDNDNKIELITLTIESIINFAVYLEKYCKAA</sequence>
<dbReference type="Proteomes" id="UP000422221">
    <property type="component" value="Unassembled WGS sequence"/>
</dbReference>
<dbReference type="EMBL" id="VWMK01000004">
    <property type="protein sequence ID" value="KAA3767967.1"/>
    <property type="molecule type" value="Genomic_DNA"/>
</dbReference>
<evidence type="ECO:0000313" key="1">
    <source>
        <dbReference type="EMBL" id="KAA3767967.1"/>
    </source>
</evidence>
<proteinExistence type="predicted"/>
<accession>A0A7J4XMB1</accession>
<comment type="caution">
    <text evidence="1">The sequence shown here is derived from an EMBL/GenBank/DDBJ whole genome shotgun (WGS) entry which is preliminary data.</text>
</comment>
<reference evidence="1 2" key="1">
    <citation type="journal article" date="2019" name="Nat. Med.">
        <title>A library of human gut bacterial isolates paired with longitudinal multiomics data enables mechanistic microbiome research.</title>
        <authorList>
            <person name="Poyet M."/>
            <person name="Groussin M."/>
            <person name="Gibbons S.M."/>
            <person name="Avila-Pacheco J."/>
            <person name="Jiang X."/>
            <person name="Kearney S.M."/>
            <person name="Perrotta A.R."/>
            <person name="Berdy B."/>
            <person name="Zhao S."/>
            <person name="Lieberman T.D."/>
            <person name="Swanson P.K."/>
            <person name="Smith M."/>
            <person name="Roesemann S."/>
            <person name="Alexander J.E."/>
            <person name="Rich S.A."/>
            <person name="Livny J."/>
            <person name="Vlamakis H."/>
            <person name="Clish C."/>
            <person name="Bullock K."/>
            <person name="Deik A."/>
            <person name="Scott J."/>
            <person name="Pierce K.A."/>
            <person name="Xavier R.J."/>
            <person name="Alm E.J."/>
        </authorList>
    </citation>
    <scope>NUCLEOTIDE SEQUENCE [LARGE SCALE GENOMIC DNA]</scope>
    <source>
        <strain evidence="1 2">BIOML-A10</strain>
    </source>
</reference>
<organism evidence="1 2">
    <name type="scientific">Bacteroides salyersiae</name>
    <dbReference type="NCBI Taxonomy" id="291644"/>
    <lineage>
        <taxon>Bacteria</taxon>
        <taxon>Pseudomonadati</taxon>
        <taxon>Bacteroidota</taxon>
        <taxon>Bacteroidia</taxon>
        <taxon>Bacteroidales</taxon>
        <taxon>Bacteroidaceae</taxon>
        <taxon>Bacteroides</taxon>
    </lineage>
</organism>
<dbReference type="RefSeq" id="WP_130058375.1">
    <property type="nucleotide sequence ID" value="NZ_RCXT01000003.1"/>
</dbReference>
<dbReference type="AlphaFoldDB" id="A0A7J4XMB1"/>
<name>A0A7J4XMB1_9BACE</name>
<protein>
    <submittedName>
        <fullName evidence="1">Uncharacterized protein</fullName>
    </submittedName>
</protein>
<gene>
    <name evidence="1" type="ORF">F3F73_06120</name>
</gene>
<evidence type="ECO:0000313" key="2">
    <source>
        <dbReference type="Proteomes" id="UP000422221"/>
    </source>
</evidence>